<organism evidence="3 4">
    <name type="scientific">Prauserella oleivorans</name>
    <dbReference type="NCBI Taxonomy" id="1478153"/>
    <lineage>
        <taxon>Bacteria</taxon>
        <taxon>Bacillati</taxon>
        <taxon>Actinomycetota</taxon>
        <taxon>Actinomycetes</taxon>
        <taxon>Pseudonocardiales</taxon>
        <taxon>Pseudonocardiaceae</taxon>
        <taxon>Prauserella</taxon>
    </lineage>
</organism>
<evidence type="ECO:0000256" key="1">
    <source>
        <dbReference type="SAM" id="MobiDB-lite"/>
    </source>
</evidence>
<dbReference type="RefSeq" id="WP_377390472.1">
    <property type="nucleotide sequence ID" value="NZ_JBHSAN010000024.1"/>
</dbReference>
<feature type="region of interest" description="Disordered" evidence="1">
    <location>
        <begin position="678"/>
        <end position="735"/>
    </location>
</feature>
<dbReference type="Pfam" id="PF12229">
    <property type="entry name" value="PG_binding_4"/>
    <property type="match status" value="1"/>
</dbReference>
<gene>
    <name evidence="3" type="ORF">ACFS2C_15215</name>
</gene>
<dbReference type="InterPro" id="IPR007391">
    <property type="entry name" value="Vancomycin_resist_VanW"/>
</dbReference>
<evidence type="ECO:0000259" key="2">
    <source>
        <dbReference type="Pfam" id="PF12229"/>
    </source>
</evidence>
<dbReference type="EMBL" id="JBHUOF010000021">
    <property type="protein sequence ID" value="MFD2800743.1"/>
    <property type="molecule type" value="Genomic_DNA"/>
</dbReference>
<feature type="compositionally biased region" description="Low complexity" evidence="1">
    <location>
        <begin position="30"/>
        <end position="89"/>
    </location>
</feature>
<evidence type="ECO:0000313" key="3">
    <source>
        <dbReference type="EMBL" id="MFD2800743.1"/>
    </source>
</evidence>
<keyword evidence="4" id="KW-1185">Reference proteome</keyword>
<accession>A0ABW5W9V7</accession>
<dbReference type="InterPro" id="IPR052913">
    <property type="entry name" value="Glycopeptide_resist_protein"/>
</dbReference>
<dbReference type="Pfam" id="PF04294">
    <property type="entry name" value="VanW"/>
    <property type="match status" value="1"/>
</dbReference>
<evidence type="ECO:0000313" key="4">
    <source>
        <dbReference type="Proteomes" id="UP001597478"/>
    </source>
</evidence>
<feature type="compositionally biased region" description="Pro residues" evidence="1">
    <location>
        <begin position="700"/>
        <end position="712"/>
    </location>
</feature>
<feature type="domain" description="YoaR-like putative peptidoglycan binding" evidence="2">
    <location>
        <begin position="366"/>
        <end position="441"/>
    </location>
</feature>
<name>A0ABW5W9V7_9PSEU</name>
<dbReference type="InterPro" id="IPR022029">
    <property type="entry name" value="YoaR-like_PG-bd"/>
</dbReference>
<dbReference type="PANTHER" id="PTHR35788">
    <property type="entry name" value="EXPORTED PROTEIN-RELATED"/>
    <property type="match status" value="1"/>
</dbReference>
<sequence length="735" mass="77730">MVQENSPPSPEPPDEDRAGSRPQDQPTGPPAESQPAGPAAAASPEQDPADADPATPDPAGTASAEDTGAGSADGDGTAADPAEPAPDGVDAARPDLTARDHEPPARGGRPDTDLPDGAAPQAGRLPDSRLRKAGLVAGAIVGVLALLYGLDLLLNQGDVARGRTVAGVDVGGMSREDAEQTLRADLTTRLTEPVELDAAGTRHTLMPGPLGLRLDWAATLDAATDQPLNPFTRLASFFTTEEIGVVSQADWDLFDDAVQRVRQGVDREAAEGTVRFDGTTPVAQDPRPGRALEVAAAREEILRHWAGPDPVRLPVHTIPVRSTTESVREALDRIARPAVSGPVTVHGEGRDATLRPEAIARALTFEARDDGSLAPKVDRQIIRNAVGPQLAPTERRGRDARFTFPGGRPTIVPARNGRGIDWEKSLSGLTGVLQRTDRREITATYVSQPAALTTEAARALGIKEVIGEFTTSGFAYDSGQNIRAVAREVNGAVVKPGETFSLNGFTGPRGLDQGYVYAGIIENGQPGRAVGGGISQFATTLYNAAYFAAMKDTEHKEHSYYISRYPEGREATVYQNPDGSSVIDLKFTNDAPTGVVIQTIWTPSDITVKLWGTKRYEVESVNGGRFAYTSPSVTVEPIETCSPTSGASGFSTTDTRIIRDLTTGEVVRREKRTVVYNPQPAVVCEEPEPEPEPEPRPKPRPQPSPPPQPDGPPAEQGDVPPGPPADPPGDADGEG</sequence>
<comment type="caution">
    <text evidence="3">The sequence shown here is derived from an EMBL/GenBank/DDBJ whole genome shotgun (WGS) entry which is preliminary data.</text>
</comment>
<reference evidence="4" key="1">
    <citation type="journal article" date="2019" name="Int. J. Syst. Evol. Microbiol.">
        <title>The Global Catalogue of Microorganisms (GCM) 10K type strain sequencing project: providing services to taxonomists for standard genome sequencing and annotation.</title>
        <authorList>
            <consortium name="The Broad Institute Genomics Platform"/>
            <consortium name="The Broad Institute Genome Sequencing Center for Infectious Disease"/>
            <person name="Wu L."/>
            <person name="Ma J."/>
        </authorList>
    </citation>
    <scope>NUCLEOTIDE SEQUENCE [LARGE SCALE GENOMIC DNA]</scope>
    <source>
        <strain evidence="4">IBRC-M 10906</strain>
    </source>
</reference>
<protein>
    <submittedName>
        <fullName evidence="3">VanW family protein</fullName>
    </submittedName>
</protein>
<dbReference type="PANTHER" id="PTHR35788:SF1">
    <property type="entry name" value="EXPORTED PROTEIN"/>
    <property type="match status" value="1"/>
</dbReference>
<feature type="region of interest" description="Disordered" evidence="1">
    <location>
        <begin position="1"/>
        <end position="125"/>
    </location>
</feature>
<dbReference type="Proteomes" id="UP001597478">
    <property type="component" value="Unassembled WGS sequence"/>
</dbReference>
<feature type="compositionally biased region" description="Basic and acidic residues" evidence="1">
    <location>
        <begin position="90"/>
        <end position="112"/>
    </location>
</feature>
<proteinExistence type="predicted"/>